<accession>A0A0F4TY10</accession>
<dbReference type="RefSeq" id="WP_046045353.1">
    <property type="nucleotide sequence ID" value="NZ_LACD01000002.1"/>
</dbReference>
<dbReference type="PATRIC" id="fig|294.131.peg.1931"/>
<protein>
    <submittedName>
        <fullName evidence="1">RelE family toxin-antitoxin system</fullName>
    </submittedName>
</protein>
<evidence type="ECO:0000313" key="1">
    <source>
        <dbReference type="EMBL" id="KJZ48890.1"/>
    </source>
</evidence>
<organism evidence="1 2">
    <name type="scientific">Pseudomonas fluorescens</name>
    <dbReference type="NCBI Taxonomy" id="294"/>
    <lineage>
        <taxon>Bacteria</taxon>
        <taxon>Pseudomonadati</taxon>
        <taxon>Pseudomonadota</taxon>
        <taxon>Gammaproteobacteria</taxon>
        <taxon>Pseudomonadales</taxon>
        <taxon>Pseudomonadaceae</taxon>
        <taxon>Pseudomonas</taxon>
    </lineage>
</organism>
<proteinExistence type="predicted"/>
<dbReference type="InterPro" id="IPR009387">
    <property type="entry name" value="HigB-2"/>
</dbReference>
<sequence length="118" mass="13784">MSPRLFKTKRFSMQVGKAWIDDDELREAFTEMLNGQADNLGGGVWKKRLNANRHRSIVLARGGRHWVYQFLYAKKDQSNISPRQLADLRELAKTYGGLTEMEIQRLLDMKEFVEISHE</sequence>
<dbReference type="PIRSF" id="PIRSF018634">
    <property type="entry name" value="UCP018634"/>
    <property type="match status" value="1"/>
</dbReference>
<name>A0A0F4TY10_PSEFL</name>
<comment type="caution">
    <text evidence="1">The sequence shown here is derived from an EMBL/GenBank/DDBJ whole genome shotgun (WGS) entry which is preliminary data.</text>
</comment>
<gene>
    <name evidence="1" type="ORF">VC34_04015</name>
</gene>
<evidence type="ECO:0000313" key="2">
    <source>
        <dbReference type="Proteomes" id="UP000033500"/>
    </source>
</evidence>
<dbReference type="Pfam" id="PF06296">
    <property type="entry name" value="RelE"/>
    <property type="match status" value="1"/>
</dbReference>
<reference evidence="1 2" key="1">
    <citation type="submission" date="2015-03" db="EMBL/GenBank/DDBJ databases">
        <title>Comparative genomics of Pseudomonas insights into diversity of traits involved in vanlence and defense.</title>
        <authorList>
            <person name="Qin Y."/>
        </authorList>
    </citation>
    <scope>NUCLEOTIDE SEQUENCE [LARGE SCALE GENOMIC DNA]</scope>
    <source>
        <strain evidence="1 2">C3</strain>
    </source>
</reference>
<dbReference type="AlphaFoldDB" id="A0A0F4TY10"/>
<dbReference type="EMBL" id="LACD01000002">
    <property type="protein sequence ID" value="KJZ48890.1"/>
    <property type="molecule type" value="Genomic_DNA"/>
</dbReference>
<dbReference type="Proteomes" id="UP000033500">
    <property type="component" value="Unassembled WGS sequence"/>
</dbReference>